<dbReference type="GO" id="GO:0006121">
    <property type="term" value="P:mitochondrial electron transport, succinate to ubiquinone"/>
    <property type="evidence" value="ECO:0007669"/>
    <property type="project" value="UniProtKB-ARBA"/>
</dbReference>
<keyword evidence="11 12" id="KW-0472">Membrane</keyword>
<dbReference type="InterPro" id="IPR034804">
    <property type="entry name" value="SQR/QFR_C/D"/>
</dbReference>
<dbReference type="InterPro" id="IPR014314">
    <property type="entry name" value="Succ_DH_cytb556"/>
</dbReference>
<evidence type="ECO:0000256" key="7">
    <source>
        <dbReference type="ARBA" id="ARBA00022946"/>
    </source>
</evidence>
<dbReference type="WBParaSite" id="ACRNAN_scaffold671.g20709.t1">
    <property type="protein sequence ID" value="ACRNAN_scaffold671.g20709.t1"/>
    <property type="gene ID" value="ACRNAN_scaffold671.g20709"/>
</dbReference>
<dbReference type="SUPFAM" id="SSF81343">
    <property type="entry name" value="Fumarate reductase respiratory complex transmembrane subunits"/>
    <property type="match status" value="1"/>
</dbReference>
<keyword evidence="7" id="KW-0809">Transit peptide</keyword>
<accession>A0A914EAQ0</accession>
<dbReference type="Proteomes" id="UP000887540">
    <property type="component" value="Unplaced"/>
</dbReference>
<keyword evidence="13" id="KW-1185">Reference proteome</keyword>
<keyword evidence="10" id="KW-0496">Mitochondrion</keyword>
<dbReference type="CDD" id="cd03499">
    <property type="entry name" value="SQR_TypeC_SdhC"/>
    <property type="match status" value="1"/>
</dbReference>
<evidence type="ECO:0000256" key="12">
    <source>
        <dbReference type="SAM" id="Phobius"/>
    </source>
</evidence>
<organism evidence="13 14">
    <name type="scientific">Acrobeloides nanus</name>
    <dbReference type="NCBI Taxonomy" id="290746"/>
    <lineage>
        <taxon>Eukaryota</taxon>
        <taxon>Metazoa</taxon>
        <taxon>Ecdysozoa</taxon>
        <taxon>Nematoda</taxon>
        <taxon>Chromadorea</taxon>
        <taxon>Rhabditida</taxon>
        <taxon>Tylenchina</taxon>
        <taxon>Cephalobomorpha</taxon>
        <taxon>Cephaloboidea</taxon>
        <taxon>Cephalobidae</taxon>
        <taxon>Acrobeloides</taxon>
    </lineage>
</organism>
<dbReference type="GO" id="GO:0006099">
    <property type="term" value="P:tricarboxylic acid cycle"/>
    <property type="evidence" value="ECO:0007669"/>
    <property type="project" value="InterPro"/>
</dbReference>
<evidence type="ECO:0000256" key="11">
    <source>
        <dbReference type="ARBA" id="ARBA00023136"/>
    </source>
</evidence>
<dbReference type="InterPro" id="IPR000701">
    <property type="entry name" value="SuccDH_FuR_B_TM-su"/>
</dbReference>
<dbReference type="Gene3D" id="1.20.1300.10">
    <property type="entry name" value="Fumarate reductase/succinate dehydrogenase, transmembrane subunit"/>
    <property type="match status" value="1"/>
</dbReference>
<keyword evidence="4 12" id="KW-0812">Transmembrane</keyword>
<dbReference type="AlphaFoldDB" id="A0A914EAQ0"/>
<evidence type="ECO:0000256" key="1">
    <source>
        <dbReference type="ARBA" id="ARBA00004448"/>
    </source>
</evidence>
<dbReference type="InterPro" id="IPR018495">
    <property type="entry name" value="Succ_DH_cyt_bsu_CS"/>
</dbReference>
<dbReference type="GO" id="GO:0005743">
    <property type="term" value="C:mitochondrial inner membrane"/>
    <property type="evidence" value="ECO:0007669"/>
    <property type="project" value="UniProtKB-SubCell"/>
</dbReference>
<evidence type="ECO:0000256" key="4">
    <source>
        <dbReference type="ARBA" id="ARBA00022692"/>
    </source>
</evidence>
<keyword evidence="8 12" id="KW-1133">Transmembrane helix</keyword>
<dbReference type="PROSITE" id="PS01001">
    <property type="entry name" value="SDH_CYT_2"/>
    <property type="match status" value="1"/>
</dbReference>
<dbReference type="GO" id="GO:0046872">
    <property type="term" value="F:metal ion binding"/>
    <property type="evidence" value="ECO:0007669"/>
    <property type="project" value="UniProtKB-KW"/>
</dbReference>
<evidence type="ECO:0000313" key="13">
    <source>
        <dbReference type="Proteomes" id="UP000887540"/>
    </source>
</evidence>
<protein>
    <submittedName>
        <fullName evidence="14">Succinate dehydrogenase cytochrome b560 subunit, mitochondrial</fullName>
    </submittedName>
</protein>
<evidence type="ECO:0000256" key="5">
    <source>
        <dbReference type="ARBA" id="ARBA00022723"/>
    </source>
</evidence>
<reference evidence="14" key="1">
    <citation type="submission" date="2022-11" db="UniProtKB">
        <authorList>
            <consortium name="WormBaseParasite"/>
        </authorList>
    </citation>
    <scope>IDENTIFICATION</scope>
</reference>
<evidence type="ECO:0000256" key="10">
    <source>
        <dbReference type="ARBA" id="ARBA00023128"/>
    </source>
</evidence>
<dbReference type="PANTHER" id="PTHR10978">
    <property type="entry name" value="SUCCINATE DEHYDROGENASE CYTOCHROME B560 SUBUNIT"/>
    <property type="match status" value="1"/>
</dbReference>
<keyword evidence="6" id="KW-0999">Mitochondrion inner membrane</keyword>
<feature type="transmembrane region" description="Helical" evidence="12">
    <location>
        <begin position="152"/>
        <end position="170"/>
    </location>
</feature>
<comment type="pathway">
    <text evidence="2">Carbohydrate metabolism; tricarboxylic acid cycle.</text>
</comment>
<dbReference type="FunFam" id="1.20.1300.10:FF:000011">
    <property type="entry name" value="Succinate dehydrogenase cytochrome b560 subunit"/>
    <property type="match status" value="1"/>
</dbReference>
<keyword evidence="9" id="KW-0408">Iron</keyword>
<dbReference type="PROSITE" id="PS01000">
    <property type="entry name" value="SDH_CYT_1"/>
    <property type="match status" value="1"/>
</dbReference>
<evidence type="ECO:0000256" key="6">
    <source>
        <dbReference type="ARBA" id="ARBA00022792"/>
    </source>
</evidence>
<proteinExistence type="predicted"/>
<dbReference type="Pfam" id="PF01127">
    <property type="entry name" value="Sdh_cyt"/>
    <property type="match status" value="1"/>
</dbReference>
<keyword evidence="5" id="KW-0479">Metal-binding</keyword>
<feature type="transmembrane region" description="Helical" evidence="12">
    <location>
        <begin position="111"/>
        <end position="132"/>
    </location>
</feature>
<evidence type="ECO:0000256" key="8">
    <source>
        <dbReference type="ARBA" id="ARBA00022989"/>
    </source>
</evidence>
<dbReference type="PANTHER" id="PTHR10978:SF5">
    <property type="entry name" value="SUCCINATE DEHYDROGENASE CYTOCHROME B560 SUBUNIT, MITOCHONDRIAL"/>
    <property type="match status" value="1"/>
</dbReference>
<comment type="subcellular location">
    <subcellularLocation>
        <location evidence="1">Mitochondrion inner membrane</location>
        <topology evidence="1">Multi-pass membrane protein</topology>
    </subcellularLocation>
</comment>
<evidence type="ECO:0000256" key="9">
    <source>
        <dbReference type="ARBA" id="ARBA00023004"/>
    </source>
</evidence>
<dbReference type="GO" id="GO:0009055">
    <property type="term" value="F:electron transfer activity"/>
    <property type="evidence" value="ECO:0007669"/>
    <property type="project" value="InterPro"/>
</dbReference>
<sequence length="180" mass="19768">MLSCYRLCGSLKKGSFIARSVRTSAIHGQAKTPIQEWGWKYLVRQEASGRPLSPHLSIYKPQITWFVSGAHRITGCVMAGVLLFGGIGFAALPIDFTTFIDAIQSLGLPRFVLGTFKLIIAYPIVFHTLNGIRFIGYDLAKGMDLPTIHKTGWLVVGLSLIISLAIVLNSKREPVPKANK</sequence>
<evidence type="ECO:0000256" key="3">
    <source>
        <dbReference type="ARBA" id="ARBA00022617"/>
    </source>
</evidence>
<dbReference type="NCBIfam" id="TIGR02970">
    <property type="entry name" value="succ_dehyd_cytB"/>
    <property type="match status" value="1"/>
</dbReference>
<feature type="transmembrane region" description="Helical" evidence="12">
    <location>
        <begin position="77"/>
        <end position="99"/>
    </location>
</feature>
<evidence type="ECO:0000256" key="2">
    <source>
        <dbReference type="ARBA" id="ARBA00005163"/>
    </source>
</evidence>
<name>A0A914EAQ0_9BILA</name>
<evidence type="ECO:0000313" key="14">
    <source>
        <dbReference type="WBParaSite" id="ACRNAN_scaffold671.g20709.t1"/>
    </source>
</evidence>
<keyword evidence="3" id="KW-0349">Heme</keyword>